<keyword evidence="2" id="KW-1185">Reference proteome</keyword>
<dbReference type="Proteomes" id="UP000887458">
    <property type="component" value="Unassembled WGS sequence"/>
</dbReference>
<proteinExistence type="predicted"/>
<evidence type="ECO:0000313" key="1">
    <source>
        <dbReference type="EMBL" id="KAH9414416.1"/>
    </source>
</evidence>
<gene>
    <name evidence="1" type="ORF">DERP_014437</name>
</gene>
<reference evidence="1 2" key="1">
    <citation type="journal article" date="2018" name="J. Allergy Clin. Immunol.">
        <title>High-quality assembly of Dermatophagoides pteronyssinus genome and transcriptome reveals a wide range of novel allergens.</title>
        <authorList>
            <person name="Liu X.Y."/>
            <person name="Yang K.Y."/>
            <person name="Wang M.Q."/>
            <person name="Kwok J.S."/>
            <person name="Zeng X."/>
            <person name="Yang Z."/>
            <person name="Xiao X.J."/>
            <person name="Lau C.P."/>
            <person name="Li Y."/>
            <person name="Huang Z.M."/>
            <person name="Ba J.G."/>
            <person name="Yim A.K."/>
            <person name="Ouyang C.Y."/>
            <person name="Ngai S.M."/>
            <person name="Chan T.F."/>
            <person name="Leung E.L."/>
            <person name="Liu L."/>
            <person name="Liu Z.G."/>
            <person name="Tsui S.K."/>
        </authorList>
    </citation>
    <scope>NUCLEOTIDE SEQUENCE [LARGE SCALE GENOMIC DNA]</scope>
    <source>
        <strain evidence="1">Derp</strain>
    </source>
</reference>
<accession>A0ABQ8IW33</accession>
<organism evidence="1 2">
    <name type="scientific">Dermatophagoides pteronyssinus</name>
    <name type="common">European house dust mite</name>
    <dbReference type="NCBI Taxonomy" id="6956"/>
    <lineage>
        <taxon>Eukaryota</taxon>
        <taxon>Metazoa</taxon>
        <taxon>Ecdysozoa</taxon>
        <taxon>Arthropoda</taxon>
        <taxon>Chelicerata</taxon>
        <taxon>Arachnida</taxon>
        <taxon>Acari</taxon>
        <taxon>Acariformes</taxon>
        <taxon>Sarcoptiformes</taxon>
        <taxon>Astigmata</taxon>
        <taxon>Psoroptidia</taxon>
        <taxon>Analgoidea</taxon>
        <taxon>Pyroglyphidae</taxon>
        <taxon>Dermatophagoidinae</taxon>
        <taxon>Dermatophagoides</taxon>
    </lineage>
</organism>
<comment type="caution">
    <text evidence="1">The sequence shown here is derived from an EMBL/GenBank/DDBJ whole genome shotgun (WGS) entry which is preliminary data.</text>
</comment>
<protein>
    <submittedName>
        <fullName evidence="1">Uncharacterized protein</fullName>
    </submittedName>
</protein>
<reference evidence="1 2" key="2">
    <citation type="journal article" date="2022" name="Mol. Biol. Evol.">
        <title>Comparative Genomics Reveals Insights into the Divergent Evolution of Astigmatic Mites and Household Pest Adaptations.</title>
        <authorList>
            <person name="Xiong Q."/>
            <person name="Wan A.T."/>
            <person name="Liu X."/>
            <person name="Fung C.S."/>
            <person name="Xiao X."/>
            <person name="Malainual N."/>
            <person name="Hou J."/>
            <person name="Wang L."/>
            <person name="Wang M."/>
            <person name="Yang K.Y."/>
            <person name="Cui Y."/>
            <person name="Leung E.L."/>
            <person name="Nong W."/>
            <person name="Shin S.K."/>
            <person name="Au S.W."/>
            <person name="Jeong K.Y."/>
            <person name="Chew F.T."/>
            <person name="Hui J.H."/>
            <person name="Leung T.F."/>
            <person name="Tungtrongchitr A."/>
            <person name="Zhong N."/>
            <person name="Liu Z."/>
            <person name="Tsui S.K."/>
        </authorList>
    </citation>
    <scope>NUCLEOTIDE SEQUENCE [LARGE SCALE GENOMIC DNA]</scope>
    <source>
        <strain evidence="1">Derp</strain>
    </source>
</reference>
<name>A0ABQ8IW33_DERPT</name>
<evidence type="ECO:0000313" key="2">
    <source>
        <dbReference type="Proteomes" id="UP000887458"/>
    </source>
</evidence>
<dbReference type="EMBL" id="NJHN03000110">
    <property type="protein sequence ID" value="KAH9414416.1"/>
    <property type="molecule type" value="Genomic_DNA"/>
</dbReference>
<sequence>MNEFKINYKNFPEFRLLKYAEYVVRQVGNGKKDFEEQNQIENHKTNANKKLARIKFPHYTKHE</sequence>